<dbReference type="STRING" id="225164.V3YVF4"/>
<dbReference type="EMBL" id="KB204089">
    <property type="protein sequence ID" value="ESO81943.1"/>
    <property type="molecule type" value="Genomic_DNA"/>
</dbReference>
<dbReference type="GO" id="GO:0016540">
    <property type="term" value="P:protein autoprocessing"/>
    <property type="evidence" value="ECO:0007669"/>
    <property type="project" value="InterPro"/>
</dbReference>
<dbReference type="HOGENOM" id="CLU_095455_0_0_1"/>
<dbReference type="InterPro" id="IPR036844">
    <property type="entry name" value="Hint_dom_sf"/>
</dbReference>
<dbReference type="CDD" id="cd00081">
    <property type="entry name" value="Hint"/>
    <property type="match status" value="1"/>
</dbReference>
<dbReference type="InterPro" id="IPR001767">
    <property type="entry name" value="Hedgehog_Hint"/>
</dbReference>
<dbReference type="AlphaFoldDB" id="V3YVF4"/>
<name>V3YVF4_LOTGI</name>
<accession>V3YVF4</accession>
<gene>
    <name evidence="2" type="ORF">LOTGIDRAFT_237232</name>
</gene>
<dbReference type="SUPFAM" id="SSF51294">
    <property type="entry name" value="Hedgehog/intein (Hint) domain"/>
    <property type="match status" value="1"/>
</dbReference>
<evidence type="ECO:0000313" key="3">
    <source>
        <dbReference type="Proteomes" id="UP000030746"/>
    </source>
</evidence>
<keyword evidence="3" id="KW-1185">Reference proteome</keyword>
<protein>
    <recommendedName>
        <fullName evidence="1">Hint domain-containing protein</fullName>
    </recommendedName>
</protein>
<dbReference type="Pfam" id="PF01079">
    <property type="entry name" value="Hint"/>
    <property type="match status" value="1"/>
</dbReference>
<dbReference type="SMART" id="SM00306">
    <property type="entry name" value="HintN"/>
    <property type="match status" value="1"/>
</dbReference>
<dbReference type="CTD" id="20250389"/>
<dbReference type="KEGG" id="lgi:LOTGIDRAFT_237232"/>
<proteinExistence type="predicted"/>
<dbReference type="InterPro" id="IPR052140">
    <property type="entry name" value="Dev_Signal_Hedgehog-like"/>
</dbReference>
<reference evidence="2 3" key="1">
    <citation type="journal article" date="2013" name="Nature">
        <title>Insights into bilaterian evolution from three spiralian genomes.</title>
        <authorList>
            <person name="Simakov O."/>
            <person name="Marletaz F."/>
            <person name="Cho S.J."/>
            <person name="Edsinger-Gonzales E."/>
            <person name="Havlak P."/>
            <person name="Hellsten U."/>
            <person name="Kuo D.H."/>
            <person name="Larsson T."/>
            <person name="Lv J."/>
            <person name="Arendt D."/>
            <person name="Savage R."/>
            <person name="Osoegawa K."/>
            <person name="de Jong P."/>
            <person name="Grimwood J."/>
            <person name="Chapman J.A."/>
            <person name="Shapiro H."/>
            <person name="Aerts A."/>
            <person name="Otillar R.P."/>
            <person name="Terry A.Y."/>
            <person name="Boore J.L."/>
            <person name="Grigoriev I.V."/>
            <person name="Lindberg D.R."/>
            <person name="Seaver E.C."/>
            <person name="Weisblat D.A."/>
            <person name="Putnam N.H."/>
            <person name="Rokhsar D.S."/>
        </authorList>
    </citation>
    <scope>NUCLEOTIDE SEQUENCE [LARGE SCALE GENOMIC DNA]</scope>
</reference>
<dbReference type="Proteomes" id="UP000030746">
    <property type="component" value="Unassembled WGS sequence"/>
</dbReference>
<dbReference type="InterPro" id="IPR003587">
    <property type="entry name" value="Hint_dom_N"/>
</dbReference>
<feature type="domain" description="Hint" evidence="1">
    <location>
        <begin position="6"/>
        <end position="105"/>
    </location>
</feature>
<dbReference type="GeneID" id="20250389"/>
<dbReference type="RefSeq" id="XP_009067386.1">
    <property type="nucleotide sequence ID" value="XM_009069138.1"/>
</dbReference>
<evidence type="ECO:0000313" key="2">
    <source>
        <dbReference type="EMBL" id="ESO81943.1"/>
    </source>
</evidence>
<dbReference type="Gene3D" id="2.170.16.10">
    <property type="entry name" value="Hedgehog/Intein (Hint) domain"/>
    <property type="match status" value="1"/>
</dbReference>
<sequence length="204" mass="23055">MVNNSGGCFPAHSVITSKLKKYLEDLKEGDKVLAWNDKGDLEFTEVWARTHHVINEKSDYIQLETTTKRLVLSHRHYVLVKTGEEKSEFKMAKDVQIGETLITMADDKTVIEEPVVNIDEVEEEGIYNVFTKSGRIIVNGIFCSTYAEVEPNLVHKTMAPFRTAYDLAPKCVMKKIMTPNKEGKPHLFKIGGDILKPIVSSVQN</sequence>
<dbReference type="PANTHER" id="PTHR46706:SF12">
    <property type="entry name" value="PROTEIN QUA-1-RELATED"/>
    <property type="match status" value="1"/>
</dbReference>
<dbReference type="OrthoDB" id="6056605at2759"/>
<organism evidence="2 3">
    <name type="scientific">Lottia gigantea</name>
    <name type="common">Giant owl limpet</name>
    <dbReference type="NCBI Taxonomy" id="225164"/>
    <lineage>
        <taxon>Eukaryota</taxon>
        <taxon>Metazoa</taxon>
        <taxon>Spiralia</taxon>
        <taxon>Lophotrochozoa</taxon>
        <taxon>Mollusca</taxon>
        <taxon>Gastropoda</taxon>
        <taxon>Patellogastropoda</taxon>
        <taxon>Lottioidea</taxon>
        <taxon>Lottiidae</taxon>
        <taxon>Lottia</taxon>
    </lineage>
</organism>
<dbReference type="PANTHER" id="PTHR46706">
    <property type="entry name" value="PROTEIN QUA-1-RELATED"/>
    <property type="match status" value="1"/>
</dbReference>
<dbReference type="OMA" id="FFERRIF"/>
<evidence type="ECO:0000259" key="1">
    <source>
        <dbReference type="SMART" id="SM00306"/>
    </source>
</evidence>